<feature type="compositionally biased region" description="Pro residues" evidence="1">
    <location>
        <begin position="70"/>
        <end position="80"/>
    </location>
</feature>
<feature type="compositionally biased region" description="Low complexity" evidence="1">
    <location>
        <begin position="95"/>
        <end position="117"/>
    </location>
</feature>
<protein>
    <submittedName>
        <fullName evidence="2">Proline-rich protein PRCC</fullName>
    </submittedName>
</protein>
<accession>A0A6A4WDQ0</accession>
<sequence length="266" mass="29249">MHKNHASFYFQFKDDEEEEEPAAKKMKPSQKGSGLFSLLPPPKAATTKELGRALVPHSVSRPAAPRRAAPAPPRVPPPAPAAADSDDEEGGGGDFFSLSEEGPSLPALPAGPAAGPLTFSEREQEAAAAARRRSPSPEPMEGAPPPAAAGSQWPQSAAAQLDMPAEALQHLRGRRGRREAPEDIQFIDVNQDDILPDRDEWMTKQLTEEKVVRRPQKSADDPTSQQRRKHQITYLAHQAKEREVELKNEWAQNRATKNAYRTKYGF</sequence>
<evidence type="ECO:0000313" key="2">
    <source>
        <dbReference type="EMBL" id="KAF0304785.1"/>
    </source>
</evidence>
<dbReference type="PANTHER" id="PTHR13621:SF2">
    <property type="entry name" value="PROLINE-RICH PROTEIN PRCC"/>
    <property type="match status" value="1"/>
</dbReference>
<feature type="compositionally biased region" description="Basic and acidic residues" evidence="1">
    <location>
        <begin position="195"/>
        <end position="220"/>
    </location>
</feature>
<feature type="compositionally biased region" description="Pro residues" evidence="1">
    <location>
        <begin position="136"/>
        <end position="147"/>
    </location>
</feature>
<dbReference type="AlphaFoldDB" id="A0A6A4WDQ0"/>
<dbReference type="PANTHER" id="PTHR13621">
    <property type="entry name" value="PROLINE-RICH PROTEIN PRCC"/>
    <property type="match status" value="1"/>
</dbReference>
<dbReference type="Pfam" id="PF10253">
    <property type="entry name" value="PRCC"/>
    <property type="match status" value="1"/>
</dbReference>
<dbReference type="InterPro" id="IPR018800">
    <property type="entry name" value="PRCC"/>
</dbReference>
<name>A0A6A4WDQ0_AMPAM</name>
<evidence type="ECO:0000313" key="3">
    <source>
        <dbReference type="Proteomes" id="UP000440578"/>
    </source>
</evidence>
<keyword evidence="3" id="KW-1185">Reference proteome</keyword>
<dbReference type="OrthoDB" id="206969at2759"/>
<proteinExistence type="predicted"/>
<feature type="compositionally biased region" description="Low complexity" evidence="1">
    <location>
        <begin position="148"/>
        <end position="159"/>
    </location>
</feature>
<comment type="caution">
    <text evidence="2">The sequence shown here is derived from an EMBL/GenBank/DDBJ whole genome shotgun (WGS) entry which is preliminary data.</text>
</comment>
<dbReference type="GO" id="GO:0005634">
    <property type="term" value="C:nucleus"/>
    <property type="evidence" value="ECO:0007669"/>
    <property type="project" value="TreeGrafter"/>
</dbReference>
<dbReference type="Proteomes" id="UP000440578">
    <property type="component" value="Unassembled WGS sequence"/>
</dbReference>
<feature type="region of interest" description="Disordered" evidence="1">
    <location>
        <begin position="1"/>
        <end position="230"/>
    </location>
</feature>
<reference evidence="2 3" key="1">
    <citation type="submission" date="2019-07" db="EMBL/GenBank/DDBJ databases">
        <title>Draft genome assembly of a fouling barnacle, Amphibalanus amphitrite (Darwin, 1854): The first reference genome for Thecostraca.</title>
        <authorList>
            <person name="Kim W."/>
        </authorList>
    </citation>
    <scope>NUCLEOTIDE SEQUENCE [LARGE SCALE GENOMIC DNA]</scope>
    <source>
        <strain evidence="2">SNU_AA5</strain>
        <tissue evidence="2">Soma without cirri and trophi</tissue>
    </source>
</reference>
<dbReference type="EMBL" id="VIIS01000812">
    <property type="protein sequence ID" value="KAF0304785.1"/>
    <property type="molecule type" value="Genomic_DNA"/>
</dbReference>
<organism evidence="2 3">
    <name type="scientific">Amphibalanus amphitrite</name>
    <name type="common">Striped barnacle</name>
    <name type="synonym">Balanus amphitrite</name>
    <dbReference type="NCBI Taxonomy" id="1232801"/>
    <lineage>
        <taxon>Eukaryota</taxon>
        <taxon>Metazoa</taxon>
        <taxon>Ecdysozoa</taxon>
        <taxon>Arthropoda</taxon>
        <taxon>Crustacea</taxon>
        <taxon>Multicrustacea</taxon>
        <taxon>Cirripedia</taxon>
        <taxon>Thoracica</taxon>
        <taxon>Thoracicalcarea</taxon>
        <taxon>Balanomorpha</taxon>
        <taxon>Balanoidea</taxon>
        <taxon>Balanidae</taxon>
        <taxon>Amphibalaninae</taxon>
        <taxon>Amphibalanus</taxon>
    </lineage>
</organism>
<gene>
    <name evidence="2" type="primary">PRCC_1</name>
    <name evidence="2" type="ORF">FJT64_023485</name>
</gene>
<evidence type="ECO:0000256" key="1">
    <source>
        <dbReference type="SAM" id="MobiDB-lite"/>
    </source>
</evidence>